<gene>
    <name evidence="4" type="ORF">ACJ73_04586</name>
</gene>
<feature type="region of interest" description="Disordered" evidence="2">
    <location>
        <begin position="673"/>
        <end position="771"/>
    </location>
</feature>
<feature type="compositionally biased region" description="Polar residues" evidence="2">
    <location>
        <begin position="689"/>
        <end position="703"/>
    </location>
</feature>
<dbReference type="VEuPathDB" id="FungiDB:ACJ73_04586"/>
<comment type="caution">
    <text evidence="4">The sequence shown here is derived from an EMBL/GenBank/DDBJ whole genome shotgun (WGS) entry which is preliminary data.</text>
</comment>
<dbReference type="Pfam" id="PF15402">
    <property type="entry name" value="MELT_2"/>
    <property type="match status" value="6"/>
</dbReference>
<feature type="region of interest" description="Disordered" evidence="2">
    <location>
        <begin position="873"/>
        <end position="902"/>
    </location>
</feature>
<feature type="compositionally biased region" description="Polar residues" evidence="2">
    <location>
        <begin position="262"/>
        <end position="298"/>
    </location>
</feature>
<dbReference type="STRING" id="1658174.A0A1J9Q6E7"/>
<evidence type="ECO:0000313" key="5">
    <source>
        <dbReference type="Proteomes" id="UP000242791"/>
    </source>
</evidence>
<dbReference type="SMART" id="SM01315">
    <property type="entry name" value="Spc7_N"/>
    <property type="match status" value="1"/>
</dbReference>
<proteinExistence type="predicted"/>
<dbReference type="OrthoDB" id="5592879at2759"/>
<organism evidence="4 5">
    <name type="scientific">Blastomyces percursus</name>
    <dbReference type="NCBI Taxonomy" id="1658174"/>
    <lineage>
        <taxon>Eukaryota</taxon>
        <taxon>Fungi</taxon>
        <taxon>Dikarya</taxon>
        <taxon>Ascomycota</taxon>
        <taxon>Pezizomycotina</taxon>
        <taxon>Eurotiomycetes</taxon>
        <taxon>Eurotiomycetidae</taxon>
        <taxon>Onygenales</taxon>
        <taxon>Ajellomycetaceae</taxon>
        <taxon>Blastomyces</taxon>
    </lineage>
</organism>
<feature type="region of interest" description="Disordered" evidence="2">
    <location>
        <begin position="262"/>
        <end position="351"/>
    </location>
</feature>
<feature type="compositionally biased region" description="Polar residues" evidence="2">
    <location>
        <begin position="729"/>
        <end position="744"/>
    </location>
</feature>
<dbReference type="InterPro" id="IPR040850">
    <property type="entry name" value="Knl1_RWD_C"/>
</dbReference>
<feature type="coiled-coil region" evidence="1">
    <location>
        <begin position="170"/>
        <end position="197"/>
    </location>
</feature>
<dbReference type="PANTHER" id="PTHR28260:SF1">
    <property type="entry name" value="SPINDLE POLE BODY COMPONENT SPC105"/>
    <property type="match status" value="1"/>
</dbReference>
<feature type="compositionally biased region" description="Polar residues" evidence="2">
    <location>
        <begin position="122"/>
        <end position="134"/>
    </location>
</feature>
<dbReference type="InterPro" id="IPR013253">
    <property type="entry name" value="Spc7_domain"/>
</dbReference>
<evidence type="ECO:0000313" key="4">
    <source>
        <dbReference type="EMBL" id="OJD24056.1"/>
    </source>
</evidence>
<sequence length="1608" mass="177318">MAPTNNNSAGAARVRSRRSFAQMPRLGIGSGVDKENMTADLSVVNEQRNAPQRQTRPDKKMRSKSLGPGGFDALQHANGNRRKSTAQFPLKSILKPTIPVSPIRNIPAFDETRKRTPARSPQRGSNYRQSNSLNEKNEPLIDVSEPPSAPVVGTDHLVNPFDTFNPSAVIQNTKIAVRTEEEQMAAAREREEVERRERERQAILDHRAARRKSMANRRVSFAPEATLHTWNVVELAEDSTSSSASNSTRRASALTDLAAHTQNQELDNTGPPTNNSYGNPNYNGRGLQQKSHRSSGVSQRDMYSPDPDDAFSSSPFSGSSAGGSEEAGEHVVDGDMNSDDDDNDDDDDGATVMSMENITERSISTHSEASSTSDSARLERSLRQAAQLAGTKGIEYDENGDLSMEFTNHEIAGAFQPWVKKGANKFDLDLEDLSARLDQENINPLAQPLLQYQAPNRQSDAGYYDESEAEISMDITKAIGAIIPGSRDETSPRGKPRRRSVVPNDGHLEKDRRISTGELSNLGDQTMEFTNVVGGIARTHSPLKDFSGDSDVGSDEEMTMEFTSALGGIQQAYPQLTATEEYEHRSNEPAEYGIEELDQASGDEEMEMTSAVGGILPPIEEQTEPLEDDETMGMEMTNALGRILPPQFNFNNRSQGKILMELESDAGQIFSSPFQENIVPSPPKIAPTVEQNTPVVSESGSPTVASVRRRQDRRSADPRKSTTPRDGSRQSSPVKMTMSPSKKQLTPRGNKASTPAKTPQSSKVAFPNASPKKLFVSELRQTSTKKTPPSSRKLFHQDSITGQATPSFVLRPHRRPSGGLGIDREGLGSLRVAEILDRRRSIGEDSQIFVPQGQISQEVRFDDTRELEHEVDKELEKQRERETAITRAPNSSLNGEGPPLNLKELISTLTPKKNKPKPRKSLHVGAAVGLLGKRPAELDQDDEDEEAYTPKRLRCRDASPVKNIKLPAPPSMGETVRRTTRASSYNDHWSSPGKPGSTTPKGAPLPRRLDLSASEGHTAQDSGAGPGGNLGSYSNQEHELQVEPIQLQDFLNMTNIHFMELTTTKRRHTLAPTSDNKKATSKRDDEAVKGISFEDCVAAGFCTVPMLELYQHSCRELKSYISEGRRIIRSIETETYADNPPLFQEYLTAPPDIRLLMDNQFRNVKAHARLLSKSMWYEWRMKLLEGLKEGLDRHVEEMQNDDAVLSKKEDILDRVVPPLVEKHTKLETEAQNLQRAVDELENSDKEDLRQARERLAALDAEISAKKKSLEQSQAELENKNSIIKTGTGLKDELLAQIGEAERITEEFRGWSVKEVKTLKASVCELECQTGWSILSASLKPSSKYGPALRMRYRNELQVDFYPGAFNLKQPTEALPGGRFSLANKNLPITLTYSPIVTHGARHAHTSSNPSPEKALVLHALRMCASQLPQSSISPRQFLASMARAWDKAISLGDEIRALDYCGITRAKAIEAKPSEPTLLEIRCMVLGWSSATTAPESIGGDAKQKISPSKSGNVNGKVRARVDVDFTVKPRPARSGKDTPGMDIDVDIDVSASIIYGSLSSYEGDAGQAQIGDMLEKIIIQQKQAPKAKLGGGLWRDAVKKFERRVFA</sequence>
<dbReference type="GO" id="GO:0000776">
    <property type="term" value="C:kinetochore"/>
    <property type="evidence" value="ECO:0007669"/>
    <property type="project" value="TreeGrafter"/>
</dbReference>
<name>A0A1J9Q6E7_9EURO</name>
<dbReference type="Pfam" id="PF08317">
    <property type="entry name" value="Spc7"/>
    <property type="match status" value="1"/>
</dbReference>
<dbReference type="GO" id="GO:1990758">
    <property type="term" value="P:mitotic sister chromatid biorientation"/>
    <property type="evidence" value="ECO:0007669"/>
    <property type="project" value="TreeGrafter"/>
</dbReference>
<dbReference type="Proteomes" id="UP000242791">
    <property type="component" value="Unassembled WGS sequence"/>
</dbReference>
<dbReference type="GO" id="GO:0034501">
    <property type="term" value="P:protein localization to kinetochore"/>
    <property type="evidence" value="ECO:0007669"/>
    <property type="project" value="TreeGrafter"/>
</dbReference>
<feature type="compositionally biased region" description="Acidic residues" evidence="2">
    <location>
        <begin position="336"/>
        <end position="349"/>
    </location>
</feature>
<evidence type="ECO:0000259" key="3">
    <source>
        <dbReference type="SMART" id="SM00787"/>
    </source>
</evidence>
<evidence type="ECO:0000256" key="2">
    <source>
        <dbReference type="SAM" id="MobiDB-lite"/>
    </source>
</evidence>
<dbReference type="SMART" id="SM00787">
    <property type="entry name" value="Spc7"/>
    <property type="match status" value="1"/>
</dbReference>
<dbReference type="PANTHER" id="PTHR28260">
    <property type="entry name" value="SPINDLE POLE BODY COMPONENT SPC105"/>
    <property type="match status" value="1"/>
</dbReference>
<feature type="compositionally biased region" description="Low complexity" evidence="2">
    <location>
        <begin position="310"/>
        <end position="324"/>
    </location>
</feature>
<feature type="region of interest" description="Disordered" evidence="2">
    <location>
        <begin position="103"/>
        <end position="151"/>
    </location>
</feature>
<feature type="compositionally biased region" description="Basic and acidic residues" evidence="2">
    <location>
        <begin position="873"/>
        <end position="884"/>
    </location>
</feature>
<feature type="compositionally biased region" description="Polar residues" evidence="2">
    <location>
        <begin position="751"/>
        <end position="763"/>
    </location>
</feature>
<feature type="compositionally biased region" description="Basic and acidic residues" evidence="2">
    <location>
        <begin position="506"/>
        <end position="515"/>
    </location>
</feature>
<keyword evidence="5" id="KW-1185">Reference proteome</keyword>
<feature type="compositionally biased region" description="Polar residues" evidence="2">
    <location>
        <begin position="44"/>
        <end position="54"/>
    </location>
</feature>
<feature type="compositionally biased region" description="Low complexity" evidence="2">
    <location>
        <begin position="1"/>
        <end position="13"/>
    </location>
</feature>
<dbReference type="GO" id="GO:0007094">
    <property type="term" value="P:mitotic spindle assembly checkpoint signaling"/>
    <property type="evidence" value="ECO:0007669"/>
    <property type="project" value="TreeGrafter"/>
</dbReference>
<feature type="region of interest" description="Disordered" evidence="2">
    <location>
        <begin position="482"/>
        <end position="515"/>
    </location>
</feature>
<protein>
    <recommendedName>
        <fullName evidence="3">Spc7 kinetochore protein domain-containing protein</fullName>
    </recommendedName>
</protein>
<feature type="region of interest" description="Disordered" evidence="2">
    <location>
        <begin position="933"/>
        <end position="1034"/>
    </location>
</feature>
<feature type="compositionally biased region" description="Acidic residues" evidence="2">
    <location>
        <begin position="938"/>
        <end position="947"/>
    </location>
</feature>
<dbReference type="Pfam" id="PF18210">
    <property type="entry name" value="Knl1_RWD_C"/>
    <property type="match status" value="1"/>
</dbReference>
<accession>A0A1J9Q6E7</accession>
<dbReference type="InterPro" id="IPR033338">
    <property type="entry name" value="Spc105/Spc7"/>
</dbReference>
<keyword evidence="1" id="KW-0175">Coiled coil</keyword>
<feature type="region of interest" description="Disordered" evidence="2">
    <location>
        <begin position="1"/>
        <end position="91"/>
    </location>
</feature>
<dbReference type="EMBL" id="LGTZ01000645">
    <property type="protein sequence ID" value="OJD24056.1"/>
    <property type="molecule type" value="Genomic_DNA"/>
</dbReference>
<reference evidence="4 5" key="1">
    <citation type="submission" date="2015-08" db="EMBL/GenBank/DDBJ databases">
        <title>Emmonsia species relationships and genome sequence.</title>
        <authorList>
            <person name="Cuomo C.A."/>
            <person name="Schwartz I.S."/>
            <person name="Kenyon C."/>
            <person name="De Hoog G.S."/>
            <person name="Govender N.P."/>
            <person name="Botha A."/>
            <person name="Moreno L."/>
            <person name="De Vries M."/>
            <person name="Munoz J.F."/>
            <person name="Stielow J.B."/>
        </authorList>
    </citation>
    <scope>NUCLEOTIDE SEQUENCE [LARGE SCALE GENOMIC DNA]</scope>
    <source>
        <strain evidence="4 5">EI222</strain>
    </source>
</reference>
<feature type="domain" description="Spc7 kinetochore protein" evidence="3">
    <location>
        <begin position="1034"/>
        <end position="1361"/>
    </location>
</feature>
<feature type="compositionally biased region" description="Low complexity" evidence="2">
    <location>
        <begin position="360"/>
        <end position="375"/>
    </location>
</feature>
<evidence type="ECO:0000256" key="1">
    <source>
        <dbReference type="SAM" id="Coils"/>
    </source>
</evidence>
<feature type="coiled-coil region" evidence="1">
    <location>
        <begin position="1181"/>
        <end position="1279"/>
    </location>
</feature>
<feature type="region of interest" description="Disordered" evidence="2">
    <location>
        <begin position="360"/>
        <end position="379"/>
    </location>
</feature>